<proteinExistence type="inferred from homology"/>
<dbReference type="EMBL" id="LT906439">
    <property type="protein sequence ID" value="SNU89167.1"/>
    <property type="molecule type" value="Genomic_DNA"/>
</dbReference>
<keyword evidence="6 13" id="KW-0456">Lyase</keyword>
<evidence type="ECO:0000256" key="7">
    <source>
        <dbReference type="PIRSR" id="PIRSR638970-1"/>
    </source>
</evidence>
<dbReference type="OrthoDB" id="6636047at2"/>
<feature type="region of interest" description="Disordered" evidence="8">
    <location>
        <begin position="39"/>
        <end position="72"/>
    </location>
</feature>
<gene>
    <name evidence="13" type="primary">hylA</name>
    <name evidence="13" type="ORF">SAMEA4412692_01386</name>
</gene>
<evidence type="ECO:0000259" key="11">
    <source>
        <dbReference type="Pfam" id="PF02278"/>
    </source>
</evidence>
<organism evidence="13 14">
    <name type="scientific">Streptococcus merionis</name>
    <dbReference type="NCBI Taxonomy" id="400065"/>
    <lineage>
        <taxon>Bacteria</taxon>
        <taxon>Bacillati</taxon>
        <taxon>Bacillota</taxon>
        <taxon>Bacilli</taxon>
        <taxon>Lactobacillales</taxon>
        <taxon>Streptococcaceae</taxon>
        <taxon>Streptococcus</taxon>
    </lineage>
</organism>
<dbReference type="InterPro" id="IPR003159">
    <property type="entry name" value="Lyase_8_central_dom"/>
</dbReference>
<feature type="chain" id="PRO_5011271325" evidence="9">
    <location>
        <begin position="34"/>
        <end position="888"/>
    </location>
</feature>
<dbReference type="CDD" id="cd01083">
    <property type="entry name" value="GAG_Lyase"/>
    <property type="match status" value="1"/>
</dbReference>
<dbReference type="InterPro" id="IPR008929">
    <property type="entry name" value="Chondroitin_lyas"/>
</dbReference>
<dbReference type="Proteomes" id="UP000215185">
    <property type="component" value="Chromosome 1"/>
</dbReference>
<evidence type="ECO:0000256" key="5">
    <source>
        <dbReference type="ARBA" id="ARBA00023088"/>
    </source>
</evidence>
<keyword evidence="4 9" id="KW-0732">Signal</keyword>
<dbReference type="InterPro" id="IPR011013">
    <property type="entry name" value="Gal_mutarotase_sf_dom"/>
</dbReference>
<dbReference type="STRING" id="1123308.GCA_000380085_01688"/>
<dbReference type="Gene3D" id="1.50.10.100">
    <property type="entry name" value="Chondroitin AC/alginate lyase"/>
    <property type="match status" value="1"/>
</dbReference>
<dbReference type="GO" id="GO:0005576">
    <property type="term" value="C:extracellular region"/>
    <property type="evidence" value="ECO:0007669"/>
    <property type="project" value="InterPro"/>
</dbReference>
<feature type="active site" evidence="7">
    <location>
        <position position="321"/>
    </location>
</feature>
<evidence type="ECO:0000259" key="10">
    <source>
        <dbReference type="Pfam" id="PF00746"/>
    </source>
</evidence>
<evidence type="ECO:0000256" key="1">
    <source>
        <dbReference type="ARBA" id="ARBA00006699"/>
    </source>
</evidence>
<reference evidence="13 14" key="1">
    <citation type="submission" date="2017-06" db="EMBL/GenBank/DDBJ databases">
        <authorList>
            <consortium name="Pathogen Informatics"/>
        </authorList>
    </citation>
    <scope>NUCLEOTIDE SEQUENCE [LARGE SCALE GENOMIC DNA]</scope>
    <source>
        <strain evidence="13 14">NCTC13788</strain>
    </source>
</reference>
<feature type="domain" description="Gram-positive cocci surface proteins LPxTG" evidence="10">
    <location>
        <begin position="847"/>
        <end position="886"/>
    </location>
</feature>
<dbReference type="Pfam" id="PF02278">
    <property type="entry name" value="Lyase_8"/>
    <property type="match status" value="1"/>
</dbReference>
<protein>
    <submittedName>
        <fullName evidence="13">Hyaluronate lyase</fullName>
        <ecNumber evidence="13">4.2.2.1</ecNumber>
    </submittedName>
</protein>
<evidence type="ECO:0000313" key="14">
    <source>
        <dbReference type="Proteomes" id="UP000215185"/>
    </source>
</evidence>
<dbReference type="Pfam" id="PF00746">
    <property type="entry name" value="Gram_pos_anchor"/>
    <property type="match status" value="1"/>
</dbReference>
<feature type="active site" evidence="7">
    <location>
        <position position="389"/>
    </location>
</feature>
<dbReference type="InterPro" id="IPR012970">
    <property type="entry name" value="Lyase_8_alpha_N"/>
</dbReference>
<feature type="domain" description="Polysaccharide lyase 8 N-terminal alpha-helical" evidence="12">
    <location>
        <begin position="92"/>
        <end position="429"/>
    </location>
</feature>
<dbReference type="AlphaFoldDB" id="A0A239SUS3"/>
<dbReference type="Gene3D" id="2.70.98.10">
    <property type="match status" value="1"/>
</dbReference>
<keyword evidence="2" id="KW-0134">Cell wall</keyword>
<keyword evidence="5" id="KW-0572">Peptidoglycan-anchor</keyword>
<comment type="similarity">
    <text evidence="1">Belongs to the polysaccharide lyase 8 family.</text>
</comment>
<feature type="domain" description="Polysaccharide lyase family 8 central" evidence="11">
    <location>
        <begin position="473"/>
        <end position="752"/>
    </location>
</feature>
<dbReference type="RefSeq" id="WP_018374224.1">
    <property type="nucleotide sequence ID" value="NZ_LT906439.1"/>
</dbReference>
<dbReference type="InterPro" id="IPR019931">
    <property type="entry name" value="LPXTG_anchor"/>
</dbReference>
<feature type="compositionally biased region" description="Low complexity" evidence="8">
    <location>
        <begin position="39"/>
        <end position="66"/>
    </location>
</feature>
<dbReference type="InterPro" id="IPR038970">
    <property type="entry name" value="Lyase_8"/>
</dbReference>
<dbReference type="Pfam" id="PF08124">
    <property type="entry name" value="Lyase_8_N"/>
    <property type="match status" value="1"/>
</dbReference>
<sequence length="888" mass="99738">MKKNTTFLSKRTFLFSSLILGLAILSSSHPTFAAETTTIDPTTTISSQSTLAPTTTENPTTTSHTTEVPKSIQPEEPVSITKDNYTAMLDTWNDINAGNRFYDPNNPAMVEFNKKLEAAVDADIAIYNSNPDRTFLWEDKGDYSKSANITATYRKLEAIAKQITNPASKHYQSEKAIALVKDGMAFLYEKVYNENTEYRQIKGDRSINWWDYEIGTPRAINNTLSLLYEYFTQEDILKYTQPIEKFVPVPTHFRYTSTNPDFPKFEAASGNMTDMGRVKIIAGILRKDREEIAATIRAIEKVFVFVEDGNGFYEDGSHLDHANNIRKGTAYNGAYGNVLIDGLSQLIPVIQKTETPLSPEKMDIIYHWIDNAFLPLMLHGEMADMVRGRAISRPNAEAHVAAVETLRGILRIANSSDDARSLAVKARIKNIVLEGNPFYSVYGNLTTYKDIKNMQDLLNDPTIPANKPDSYIKTYNNMDKLVVYNAKRDFGFALSMFSERTLNFEAMNDENLRGWYTGDGMFYLYNNDLGHYSGNYWPTVDAYKMPGTTETDAKRIDGTAKNISEQADQVGMYSLPAGSFVQSKKLDDAHAMAAMTFTNWNKTLTLNKGWFVLDDKIVFVGSNIQNTSNDKVSTTIDQRKVDPAHSYKVYVNGTEKPAQENFQSGGDKTFAETKSIFLESDENGRNIGYIFFKPSDITISQQIQTGHWNKIKGYGKPDSRADAEHSNEYITISQAHTGKGDSYGYILLPNVSRQEFEAVVNNLNLELLENNDKMTVVNDLTNKRRLVIKYNNQESKVDDQVLNQAGFYEFANPEDKPAPQTTTAATTTTNMTTILRETATTSAHTTKKKTKNALPQTGTRTNLYGLVGLGLLTIAGMMHQFLRKKADQ</sequence>
<dbReference type="GO" id="GO:0030340">
    <property type="term" value="F:hyaluronate lyase activity"/>
    <property type="evidence" value="ECO:0007669"/>
    <property type="project" value="UniProtKB-EC"/>
</dbReference>
<evidence type="ECO:0000259" key="12">
    <source>
        <dbReference type="Pfam" id="PF08124"/>
    </source>
</evidence>
<dbReference type="NCBIfam" id="TIGR01167">
    <property type="entry name" value="LPXTG_anchor"/>
    <property type="match status" value="1"/>
</dbReference>
<dbReference type="InterPro" id="IPR014718">
    <property type="entry name" value="GH-type_carb-bd"/>
</dbReference>
<evidence type="ECO:0000313" key="13">
    <source>
        <dbReference type="EMBL" id="SNU89167.1"/>
    </source>
</evidence>
<dbReference type="PANTHER" id="PTHR38481:SF1">
    <property type="entry name" value="HYALURONATE LYASE"/>
    <property type="match status" value="1"/>
</dbReference>
<keyword evidence="3" id="KW-0964">Secreted</keyword>
<feature type="signal peptide" evidence="9">
    <location>
        <begin position="1"/>
        <end position="33"/>
    </location>
</feature>
<evidence type="ECO:0000256" key="6">
    <source>
        <dbReference type="ARBA" id="ARBA00023239"/>
    </source>
</evidence>
<keyword evidence="14" id="KW-1185">Reference proteome</keyword>
<dbReference type="SUPFAM" id="SSF48230">
    <property type="entry name" value="Chondroitin AC/alginate lyase"/>
    <property type="match status" value="1"/>
</dbReference>
<dbReference type="PANTHER" id="PTHR38481">
    <property type="entry name" value="HYALURONATE LYASE"/>
    <property type="match status" value="1"/>
</dbReference>
<name>A0A239SUS3_9STRE</name>
<evidence type="ECO:0000256" key="9">
    <source>
        <dbReference type="SAM" id="SignalP"/>
    </source>
</evidence>
<evidence type="ECO:0000256" key="4">
    <source>
        <dbReference type="ARBA" id="ARBA00022729"/>
    </source>
</evidence>
<dbReference type="KEGG" id="smen:SAMEA4412692_1386"/>
<evidence type="ECO:0000256" key="8">
    <source>
        <dbReference type="SAM" id="MobiDB-lite"/>
    </source>
</evidence>
<accession>A0A239SUS3</accession>
<dbReference type="GO" id="GO:0005975">
    <property type="term" value="P:carbohydrate metabolic process"/>
    <property type="evidence" value="ECO:0007669"/>
    <property type="project" value="InterPro"/>
</dbReference>
<evidence type="ECO:0000256" key="3">
    <source>
        <dbReference type="ARBA" id="ARBA00022525"/>
    </source>
</evidence>
<dbReference type="GO" id="GO:0030246">
    <property type="term" value="F:carbohydrate binding"/>
    <property type="evidence" value="ECO:0007669"/>
    <property type="project" value="InterPro"/>
</dbReference>
<dbReference type="EC" id="4.2.2.1" evidence="13"/>
<evidence type="ECO:0000256" key="2">
    <source>
        <dbReference type="ARBA" id="ARBA00022512"/>
    </source>
</evidence>
<feature type="active site" evidence="7">
    <location>
        <position position="335"/>
    </location>
</feature>
<dbReference type="Gene3D" id="2.60.220.10">
    <property type="entry name" value="Polysaccharide lyase family 8-like, C-terminal"/>
    <property type="match status" value="1"/>
</dbReference>
<dbReference type="InterPro" id="IPR011071">
    <property type="entry name" value="Lyase_8-like_C"/>
</dbReference>
<dbReference type="SUPFAM" id="SSF74650">
    <property type="entry name" value="Galactose mutarotase-like"/>
    <property type="match status" value="1"/>
</dbReference>
<dbReference type="eggNOG" id="COG5492">
    <property type="taxonomic scope" value="Bacteria"/>
</dbReference>